<dbReference type="FunFam" id="2.10.25.10:FF:000038">
    <property type="entry name" value="Fibrillin 2"/>
    <property type="match status" value="1"/>
</dbReference>
<keyword evidence="7 22" id="KW-0732">Signal</keyword>
<dbReference type="FunFam" id="1.10.510.10:FF:000084">
    <property type="entry name" value="Wall-associated receptor kinase 2"/>
    <property type="match status" value="1"/>
</dbReference>
<feature type="signal peptide" evidence="22">
    <location>
        <begin position="1"/>
        <end position="20"/>
    </location>
</feature>
<keyword evidence="10" id="KW-0418">Kinase</keyword>
<evidence type="ECO:0000256" key="11">
    <source>
        <dbReference type="ARBA" id="ARBA00022840"/>
    </source>
</evidence>
<evidence type="ECO:0000256" key="4">
    <source>
        <dbReference type="ARBA" id="ARBA00022553"/>
    </source>
</evidence>
<dbReference type="Pfam" id="PF00069">
    <property type="entry name" value="Pkinase"/>
    <property type="match status" value="1"/>
</dbReference>
<comment type="catalytic activity">
    <reaction evidence="16">
        <text>L-seryl-[protein] + ATP = O-phospho-L-seryl-[protein] + ADP + H(+)</text>
        <dbReference type="Rhea" id="RHEA:17989"/>
        <dbReference type="Rhea" id="RHEA-COMP:9863"/>
        <dbReference type="Rhea" id="RHEA-COMP:11604"/>
        <dbReference type="ChEBI" id="CHEBI:15378"/>
        <dbReference type="ChEBI" id="CHEBI:29999"/>
        <dbReference type="ChEBI" id="CHEBI:30616"/>
        <dbReference type="ChEBI" id="CHEBI:83421"/>
        <dbReference type="ChEBI" id="CHEBI:456216"/>
    </reaction>
</comment>
<dbReference type="PROSITE" id="PS50026">
    <property type="entry name" value="EGF_3"/>
    <property type="match status" value="1"/>
</dbReference>
<accession>A0AAD4P2R3</accession>
<dbReference type="AlphaFoldDB" id="A0AAD4P2R3"/>
<evidence type="ECO:0000256" key="18">
    <source>
        <dbReference type="ARBA" id="ARBA00058961"/>
    </source>
</evidence>
<dbReference type="CDD" id="cd14066">
    <property type="entry name" value="STKc_IRAK"/>
    <property type="match status" value="1"/>
</dbReference>
<dbReference type="SMART" id="SM00220">
    <property type="entry name" value="S_TKc"/>
    <property type="match status" value="1"/>
</dbReference>
<feature type="domain" description="EGF-like" evidence="24">
    <location>
        <begin position="321"/>
        <end position="355"/>
    </location>
</feature>
<evidence type="ECO:0000256" key="21">
    <source>
        <dbReference type="SAM" id="Phobius"/>
    </source>
</evidence>
<gene>
    <name evidence="25" type="ORF">C2S53_010828</name>
</gene>
<dbReference type="InterPro" id="IPR008271">
    <property type="entry name" value="Ser/Thr_kinase_AS"/>
</dbReference>
<evidence type="ECO:0000256" key="8">
    <source>
        <dbReference type="ARBA" id="ARBA00022737"/>
    </source>
</evidence>
<comment type="caution">
    <text evidence="19">Lacks conserved residue(s) required for the propagation of feature annotation.</text>
</comment>
<dbReference type="InterPro" id="IPR000742">
    <property type="entry name" value="EGF"/>
</dbReference>
<evidence type="ECO:0000313" key="25">
    <source>
        <dbReference type="EMBL" id="KAH6824753.1"/>
    </source>
</evidence>
<evidence type="ECO:0000256" key="1">
    <source>
        <dbReference type="ARBA" id="ARBA00004479"/>
    </source>
</evidence>
<evidence type="ECO:0000313" key="26">
    <source>
        <dbReference type="Proteomes" id="UP001190926"/>
    </source>
</evidence>
<comment type="subcellular location">
    <subcellularLocation>
        <location evidence="1">Membrane</location>
        <topology evidence="1">Single-pass type I membrane protein</topology>
    </subcellularLocation>
</comment>
<evidence type="ECO:0000256" key="15">
    <source>
        <dbReference type="ARBA" id="ARBA00023180"/>
    </source>
</evidence>
<evidence type="ECO:0000256" key="19">
    <source>
        <dbReference type="PROSITE-ProRule" id="PRU00076"/>
    </source>
</evidence>
<comment type="caution">
    <text evidence="25">The sequence shown here is derived from an EMBL/GenBank/DDBJ whole genome shotgun (WGS) entry which is preliminary data.</text>
</comment>
<keyword evidence="13 21" id="KW-0472">Membrane</keyword>
<dbReference type="SMART" id="SM00181">
    <property type="entry name" value="EGF"/>
    <property type="match status" value="2"/>
</dbReference>
<feature type="binding site" evidence="20">
    <location>
        <position position="476"/>
    </location>
    <ligand>
        <name>ATP</name>
        <dbReference type="ChEBI" id="CHEBI:30616"/>
    </ligand>
</feature>
<protein>
    <submittedName>
        <fullName evidence="25">Uncharacterized protein</fullName>
    </submittedName>
</protein>
<feature type="domain" description="Protein kinase" evidence="23">
    <location>
        <begin position="447"/>
        <end position="729"/>
    </location>
</feature>
<dbReference type="Gene3D" id="1.10.510.10">
    <property type="entry name" value="Transferase(Phosphotransferase) domain 1"/>
    <property type="match status" value="1"/>
</dbReference>
<dbReference type="GO" id="GO:0005524">
    <property type="term" value="F:ATP binding"/>
    <property type="evidence" value="ECO:0007669"/>
    <property type="project" value="UniProtKB-UniRule"/>
</dbReference>
<keyword evidence="3 19" id="KW-0245">EGF-like domain</keyword>
<sequence length="782" mass="86396">MKLNHSAIFLILSLLSLALAHHTPPNPSIVTPNSTAAAAPKRKSFSEAATTTKPGCETKCGNLTVPYPFGIGINSGCSIHPSFDIHCDSSSFPPKPLIRSEAGDLEVVEILEDHVRIKNSIAEACYDEAGRITRREEIAIDLTSTPYTFSDSNRFVVVGCDDLALLRGSSGRNFTGGCLAGCCRRSDLIDDYCTGIGCCQTLIPKGMKRFSSSLESTNNHTQVFSFNRCGYAFLGDKERFKFNIEDFDDGGFKNRTAQDVPVVLNWAIGSETCDQAKKSGGNYACRDRSDCVDSDPGLGGYSCNCSEGYEGNPYLSPGCTDIDECNCNPCSENGICTNSLPGSYTCSCEDGYDGDGRKGGLGCIAVNSQFPVIKFTAGFSVGLISVFICITLLYFGFKRRKLARVREKFFQQNGGLLLKQQIFNENGVETSTQIFSAEELEKATNNYAEDRILGKGGYGTVYEGILPDQRVVAIKKSRIMDQNQIEQFINEVVILTQVNHRNVVKILGCCLETEVPLLVYEFISNGTLFHHIHNSTEMSWFSWKDRLRIAAESAGALAYLHSAASMPIIHRDVKSSNILLDDSYTAKISDFGASRLVPLDQTQVTTLVQGTLGYLDPEYFHTSKLTEKSDVYSFGVVLAELMTGKKPLSPTKSEEERNLASFFIMSIKENRLFQILEPRILREGSFEQLQAMGDLVKRCLSIMSEDRPTMKEVAMELEGLRRNTKHPWTQQENMEENESLLGEQSGLASDLYAINMGRDEFSTGTYPAQDSLENPMIYPNPR</sequence>
<evidence type="ECO:0000256" key="7">
    <source>
        <dbReference type="ARBA" id="ARBA00022729"/>
    </source>
</evidence>
<feature type="transmembrane region" description="Helical" evidence="21">
    <location>
        <begin position="375"/>
        <end position="397"/>
    </location>
</feature>
<evidence type="ECO:0000256" key="20">
    <source>
        <dbReference type="PROSITE-ProRule" id="PRU10141"/>
    </source>
</evidence>
<dbReference type="Gene3D" id="3.30.200.20">
    <property type="entry name" value="Phosphorylase Kinase, domain 1"/>
    <property type="match status" value="1"/>
</dbReference>
<organism evidence="25 26">
    <name type="scientific">Perilla frutescens var. hirtella</name>
    <name type="common">Perilla citriodora</name>
    <name type="synonym">Perilla setoyensis</name>
    <dbReference type="NCBI Taxonomy" id="608512"/>
    <lineage>
        <taxon>Eukaryota</taxon>
        <taxon>Viridiplantae</taxon>
        <taxon>Streptophyta</taxon>
        <taxon>Embryophyta</taxon>
        <taxon>Tracheophyta</taxon>
        <taxon>Spermatophyta</taxon>
        <taxon>Magnoliopsida</taxon>
        <taxon>eudicotyledons</taxon>
        <taxon>Gunneridae</taxon>
        <taxon>Pentapetalae</taxon>
        <taxon>asterids</taxon>
        <taxon>lamiids</taxon>
        <taxon>Lamiales</taxon>
        <taxon>Lamiaceae</taxon>
        <taxon>Nepetoideae</taxon>
        <taxon>Elsholtzieae</taxon>
        <taxon>Perilla</taxon>
    </lineage>
</organism>
<keyword evidence="8" id="KW-0677">Repeat</keyword>
<keyword evidence="14" id="KW-1015">Disulfide bond</keyword>
<proteinExistence type="predicted"/>
<keyword evidence="12 21" id="KW-1133">Transmembrane helix</keyword>
<dbReference type="Pfam" id="PF13947">
    <property type="entry name" value="GUB_WAK_bind"/>
    <property type="match status" value="1"/>
</dbReference>
<dbReference type="InterPro" id="IPR045274">
    <property type="entry name" value="WAK-like"/>
</dbReference>
<dbReference type="FunFam" id="3.30.200.20:FF:000043">
    <property type="entry name" value="Wall-associated receptor kinase 2"/>
    <property type="match status" value="1"/>
</dbReference>
<keyword evidence="4" id="KW-0597">Phosphoprotein</keyword>
<evidence type="ECO:0000256" key="10">
    <source>
        <dbReference type="ARBA" id="ARBA00022777"/>
    </source>
</evidence>
<comment type="function">
    <text evidence="18">Serine/threonine-protein kinase that may function as a signaling receptor of extracellular matrix component. Binding to pectin may have significance in the control of cell expansion, morphogenesis and development.</text>
</comment>
<dbReference type="PROSITE" id="PS00108">
    <property type="entry name" value="PROTEIN_KINASE_ST"/>
    <property type="match status" value="1"/>
</dbReference>
<dbReference type="GO" id="GO:0005509">
    <property type="term" value="F:calcium ion binding"/>
    <property type="evidence" value="ECO:0007669"/>
    <property type="project" value="InterPro"/>
</dbReference>
<keyword evidence="2" id="KW-0723">Serine/threonine-protein kinase</keyword>
<dbReference type="Proteomes" id="UP001190926">
    <property type="component" value="Unassembled WGS sequence"/>
</dbReference>
<keyword evidence="11 20" id="KW-0067">ATP-binding</keyword>
<dbReference type="PANTHER" id="PTHR27005:SF283">
    <property type="entry name" value="OS02G0633066 PROTEIN"/>
    <property type="match status" value="1"/>
</dbReference>
<dbReference type="GO" id="GO:0004674">
    <property type="term" value="F:protein serine/threonine kinase activity"/>
    <property type="evidence" value="ECO:0007669"/>
    <property type="project" value="UniProtKB-KW"/>
</dbReference>
<dbReference type="CDD" id="cd00054">
    <property type="entry name" value="EGF_CA"/>
    <property type="match status" value="1"/>
</dbReference>
<keyword evidence="5" id="KW-0808">Transferase</keyword>
<keyword evidence="15" id="KW-0325">Glycoprotein</keyword>
<keyword evidence="9 20" id="KW-0547">Nucleotide-binding</keyword>
<keyword evidence="6 21" id="KW-0812">Transmembrane</keyword>
<evidence type="ECO:0000256" key="2">
    <source>
        <dbReference type="ARBA" id="ARBA00022527"/>
    </source>
</evidence>
<dbReference type="SMART" id="SM00179">
    <property type="entry name" value="EGF_CA"/>
    <property type="match status" value="1"/>
</dbReference>
<evidence type="ECO:0000256" key="22">
    <source>
        <dbReference type="SAM" id="SignalP"/>
    </source>
</evidence>
<keyword evidence="26" id="KW-1185">Reference proteome</keyword>
<dbReference type="InterPro" id="IPR000719">
    <property type="entry name" value="Prot_kinase_dom"/>
</dbReference>
<evidence type="ECO:0000256" key="12">
    <source>
        <dbReference type="ARBA" id="ARBA00022989"/>
    </source>
</evidence>
<evidence type="ECO:0000256" key="6">
    <source>
        <dbReference type="ARBA" id="ARBA00022692"/>
    </source>
</evidence>
<dbReference type="Gene3D" id="2.10.25.10">
    <property type="entry name" value="Laminin"/>
    <property type="match status" value="2"/>
</dbReference>
<dbReference type="PROSITE" id="PS00107">
    <property type="entry name" value="PROTEIN_KINASE_ATP"/>
    <property type="match status" value="1"/>
</dbReference>
<feature type="chain" id="PRO_5042160246" evidence="22">
    <location>
        <begin position="21"/>
        <end position="782"/>
    </location>
</feature>
<evidence type="ECO:0000256" key="17">
    <source>
        <dbReference type="ARBA" id="ARBA00047951"/>
    </source>
</evidence>
<evidence type="ECO:0000259" key="24">
    <source>
        <dbReference type="PROSITE" id="PS50026"/>
    </source>
</evidence>
<evidence type="ECO:0000256" key="9">
    <source>
        <dbReference type="ARBA" id="ARBA00022741"/>
    </source>
</evidence>
<dbReference type="PANTHER" id="PTHR27005">
    <property type="entry name" value="WALL-ASSOCIATED RECEPTOR KINASE-LIKE 21"/>
    <property type="match status" value="1"/>
</dbReference>
<reference evidence="25 26" key="1">
    <citation type="journal article" date="2021" name="Nat. Commun.">
        <title>Incipient diploidization of the medicinal plant Perilla within 10,000 years.</title>
        <authorList>
            <person name="Zhang Y."/>
            <person name="Shen Q."/>
            <person name="Leng L."/>
            <person name="Zhang D."/>
            <person name="Chen S."/>
            <person name="Shi Y."/>
            <person name="Ning Z."/>
            <person name="Chen S."/>
        </authorList>
    </citation>
    <scope>NUCLEOTIDE SEQUENCE [LARGE SCALE GENOMIC DNA]</scope>
    <source>
        <strain evidence="26">cv. PC099</strain>
    </source>
</reference>
<dbReference type="InterPro" id="IPR011009">
    <property type="entry name" value="Kinase-like_dom_sf"/>
</dbReference>
<dbReference type="SUPFAM" id="SSF56112">
    <property type="entry name" value="Protein kinase-like (PK-like)"/>
    <property type="match status" value="1"/>
</dbReference>
<dbReference type="InterPro" id="IPR017441">
    <property type="entry name" value="Protein_kinase_ATP_BS"/>
</dbReference>
<dbReference type="InterPro" id="IPR025287">
    <property type="entry name" value="WAK_GUB"/>
</dbReference>
<dbReference type="EMBL" id="SDAM02000322">
    <property type="protein sequence ID" value="KAH6824753.1"/>
    <property type="molecule type" value="Genomic_DNA"/>
</dbReference>
<dbReference type="GO" id="GO:0030247">
    <property type="term" value="F:polysaccharide binding"/>
    <property type="evidence" value="ECO:0007669"/>
    <property type="project" value="InterPro"/>
</dbReference>
<dbReference type="SUPFAM" id="SSF57196">
    <property type="entry name" value="EGF/Laminin"/>
    <property type="match status" value="1"/>
</dbReference>
<dbReference type="GO" id="GO:0007166">
    <property type="term" value="P:cell surface receptor signaling pathway"/>
    <property type="evidence" value="ECO:0007669"/>
    <property type="project" value="InterPro"/>
</dbReference>
<dbReference type="GO" id="GO:0005886">
    <property type="term" value="C:plasma membrane"/>
    <property type="evidence" value="ECO:0007669"/>
    <property type="project" value="TreeGrafter"/>
</dbReference>
<dbReference type="InterPro" id="IPR001881">
    <property type="entry name" value="EGF-like_Ca-bd_dom"/>
</dbReference>
<evidence type="ECO:0000256" key="3">
    <source>
        <dbReference type="ARBA" id="ARBA00022536"/>
    </source>
</evidence>
<comment type="catalytic activity">
    <reaction evidence="17">
        <text>L-threonyl-[protein] + ATP = O-phospho-L-threonyl-[protein] + ADP + H(+)</text>
        <dbReference type="Rhea" id="RHEA:46608"/>
        <dbReference type="Rhea" id="RHEA-COMP:11060"/>
        <dbReference type="Rhea" id="RHEA-COMP:11605"/>
        <dbReference type="ChEBI" id="CHEBI:15378"/>
        <dbReference type="ChEBI" id="CHEBI:30013"/>
        <dbReference type="ChEBI" id="CHEBI:30616"/>
        <dbReference type="ChEBI" id="CHEBI:61977"/>
        <dbReference type="ChEBI" id="CHEBI:456216"/>
    </reaction>
</comment>
<evidence type="ECO:0000256" key="16">
    <source>
        <dbReference type="ARBA" id="ARBA00047558"/>
    </source>
</evidence>
<evidence type="ECO:0000256" key="13">
    <source>
        <dbReference type="ARBA" id="ARBA00023136"/>
    </source>
</evidence>
<dbReference type="PROSITE" id="PS50011">
    <property type="entry name" value="PROTEIN_KINASE_DOM"/>
    <property type="match status" value="1"/>
</dbReference>
<evidence type="ECO:0000256" key="5">
    <source>
        <dbReference type="ARBA" id="ARBA00022679"/>
    </source>
</evidence>
<evidence type="ECO:0000259" key="23">
    <source>
        <dbReference type="PROSITE" id="PS50011"/>
    </source>
</evidence>
<evidence type="ECO:0000256" key="14">
    <source>
        <dbReference type="ARBA" id="ARBA00023157"/>
    </source>
</evidence>
<name>A0AAD4P2R3_PERFH</name>